<dbReference type="GO" id="GO:0015233">
    <property type="term" value="F:pantothenate transmembrane transporter activity"/>
    <property type="evidence" value="ECO:0007669"/>
    <property type="project" value="TreeGrafter"/>
</dbReference>
<evidence type="ECO:0000313" key="10">
    <source>
        <dbReference type="Proteomes" id="UP000237144"/>
    </source>
</evidence>
<evidence type="ECO:0008006" key="11">
    <source>
        <dbReference type="Google" id="ProtNLM"/>
    </source>
</evidence>
<feature type="transmembrane region" description="Helical" evidence="8">
    <location>
        <begin position="328"/>
        <end position="345"/>
    </location>
</feature>
<dbReference type="GO" id="GO:0005886">
    <property type="term" value="C:plasma membrane"/>
    <property type="evidence" value="ECO:0007669"/>
    <property type="project" value="TreeGrafter"/>
</dbReference>
<name>A0A2S5B3F3_9BASI</name>
<comment type="subcellular location">
    <subcellularLocation>
        <location evidence="1">Membrane</location>
        <topology evidence="1">Multi-pass membrane protein</topology>
    </subcellularLocation>
</comment>
<comment type="similarity">
    <text evidence="6">Belongs to the major facilitator superfamily. Allantoate permease family.</text>
</comment>
<keyword evidence="5 8" id="KW-0472">Membrane</keyword>
<dbReference type="FunFam" id="1.20.1250.20:FF:000065">
    <property type="entry name" value="Putative MFS pantothenate transporter"/>
    <property type="match status" value="1"/>
</dbReference>
<protein>
    <recommendedName>
        <fullName evidence="11">Major facilitator superfamily (MFS) profile domain-containing protein</fullName>
    </recommendedName>
</protein>
<evidence type="ECO:0000256" key="7">
    <source>
        <dbReference type="SAM" id="MobiDB-lite"/>
    </source>
</evidence>
<dbReference type="InterPro" id="IPR036259">
    <property type="entry name" value="MFS_trans_sf"/>
</dbReference>
<evidence type="ECO:0000256" key="4">
    <source>
        <dbReference type="ARBA" id="ARBA00022989"/>
    </source>
</evidence>
<feature type="compositionally biased region" description="Acidic residues" evidence="7">
    <location>
        <begin position="462"/>
        <end position="473"/>
    </location>
</feature>
<comment type="caution">
    <text evidence="9">The sequence shown here is derived from an EMBL/GenBank/DDBJ whole genome shotgun (WGS) entry which is preliminary data.</text>
</comment>
<feature type="transmembrane region" description="Helical" evidence="8">
    <location>
        <begin position="390"/>
        <end position="413"/>
    </location>
</feature>
<dbReference type="STRING" id="741276.A0A2S5B3F3"/>
<dbReference type="InterPro" id="IPR011701">
    <property type="entry name" value="MFS"/>
</dbReference>
<keyword evidence="10" id="KW-1185">Reference proteome</keyword>
<feature type="transmembrane region" description="Helical" evidence="8">
    <location>
        <begin position="257"/>
        <end position="281"/>
    </location>
</feature>
<dbReference type="Proteomes" id="UP000237144">
    <property type="component" value="Unassembled WGS sequence"/>
</dbReference>
<reference evidence="9 10" key="1">
    <citation type="journal article" date="2018" name="Front. Microbiol.">
        <title>Prospects for Fungal Bioremediation of Acidic Radioactive Waste Sites: Characterization and Genome Sequence of Rhodotorula taiwanensis MD1149.</title>
        <authorList>
            <person name="Tkavc R."/>
            <person name="Matrosova V.Y."/>
            <person name="Grichenko O.E."/>
            <person name="Gostincar C."/>
            <person name="Volpe R.P."/>
            <person name="Klimenkova P."/>
            <person name="Gaidamakova E.K."/>
            <person name="Zhou C.E."/>
            <person name="Stewart B.J."/>
            <person name="Lyman M.G."/>
            <person name="Malfatti S.A."/>
            <person name="Rubinfeld B."/>
            <person name="Courtot M."/>
            <person name="Singh J."/>
            <person name="Dalgard C.L."/>
            <person name="Hamilton T."/>
            <person name="Frey K.G."/>
            <person name="Gunde-Cimerman N."/>
            <person name="Dugan L."/>
            <person name="Daly M.J."/>
        </authorList>
    </citation>
    <scope>NUCLEOTIDE SEQUENCE [LARGE SCALE GENOMIC DNA]</scope>
    <source>
        <strain evidence="9 10">MD1149</strain>
    </source>
</reference>
<dbReference type="Gene3D" id="1.20.1250.20">
    <property type="entry name" value="MFS general substrate transporter like domains"/>
    <property type="match status" value="1"/>
</dbReference>
<feature type="transmembrane region" description="Helical" evidence="8">
    <location>
        <begin position="419"/>
        <end position="440"/>
    </location>
</feature>
<evidence type="ECO:0000256" key="5">
    <source>
        <dbReference type="ARBA" id="ARBA00023136"/>
    </source>
</evidence>
<accession>A0A2S5B3F3</accession>
<evidence type="ECO:0000256" key="3">
    <source>
        <dbReference type="ARBA" id="ARBA00022692"/>
    </source>
</evidence>
<dbReference type="PANTHER" id="PTHR43791:SF4">
    <property type="entry name" value="PANTOTHENATE TRANSPORTER FEN2"/>
    <property type="match status" value="1"/>
</dbReference>
<dbReference type="SUPFAM" id="SSF103473">
    <property type="entry name" value="MFS general substrate transporter"/>
    <property type="match status" value="1"/>
</dbReference>
<evidence type="ECO:0000256" key="8">
    <source>
        <dbReference type="SAM" id="Phobius"/>
    </source>
</evidence>
<feature type="transmembrane region" description="Helical" evidence="8">
    <location>
        <begin position="188"/>
        <end position="211"/>
    </location>
</feature>
<dbReference type="EMBL" id="PJQD01000085">
    <property type="protein sequence ID" value="POY71275.1"/>
    <property type="molecule type" value="Genomic_DNA"/>
</dbReference>
<evidence type="ECO:0000256" key="2">
    <source>
        <dbReference type="ARBA" id="ARBA00022448"/>
    </source>
</evidence>
<keyword evidence="2" id="KW-0813">Transport</keyword>
<evidence type="ECO:0000256" key="6">
    <source>
        <dbReference type="ARBA" id="ARBA00037968"/>
    </source>
</evidence>
<sequence length="482" mass="53456">MDAIRRFVWGPPPETKTEAKLLRKIDFAMLSFVCLMYWSNYLDRANLANAYVSGMKEALGMTGDDLNKVNTCFTVGYTIAQIPQNLALQFVPARILFPLNMVTWGGLTMVTAAAKSTSHLCAIRFFQGMAEASTFVGAHYIMGSWYKEDELCKRAAIFSASAQIATLFSGIMQASIHTSMDGLHGLAGFQWLFIICGLITVPIGIYGYVCFPDTPERNRSILFSPEDRALAIARVPKRPETKLDRTVFRRVLGRWRWWLFCSIWIVGGELESIGSNALMALWMKNRVKAGEASWTVSDFNYYPNGATVVSIVSLLLTAMYTDWNKKRYHVNLLIAVVMIVSASLILAQSQLGHGAIFFAFYIAGVSYAGQSSNFSWANDVTRHDEQERGIILASMNMMSNAFNAWWSIILFPANHAPKWTSGMISIIVLAPIIVVLSVAARRLQLRDQRREADGALMPGGDGDGEGADADEKDAESLASEQP</sequence>
<keyword evidence="4 8" id="KW-1133">Transmembrane helix</keyword>
<dbReference type="GO" id="GO:0098717">
    <property type="term" value="P:pantothenate import across plasma membrane"/>
    <property type="evidence" value="ECO:0007669"/>
    <property type="project" value="TreeGrafter"/>
</dbReference>
<feature type="transmembrane region" description="Helical" evidence="8">
    <location>
        <begin position="301"/>
        <end position="321"/>
    </location>
</feature>
<evidence type="ECO:0000313" key="9">
    <source>
        <dbReference type="EMBL" id="POY71275.1"/>
    </source>
</evidence>
<organism evidence="9 10">
    <name type="scientific">Rhodotorula taiwanensis</name>
    <dbReference type="NCBI Taxonomy" id="741276"/>
    <lineage>
        <taxon>Eukaryota</taxon>
        <taxon>Fungi</taxon>
        <taxon>Dikarya</taxon>
        <taxon>Basidiomycota</taxon>
        <taxon>Pucciniomycotina</taxon>
        <taxon>Microbotryomycetes</taxon>
        <taxon>Sporidiobolales</taxon>
        <taxon>Sporidiobolaceae</taxon>
        <taxon>Rhodotorula</taxon>
    </lineage>
</organism>
<feature type="transmembrane region" description="Helical" evidence="8">
    <location>
        <begin position="155"/>
        <end position="176"/>
    </location>
</feature>
<dbReference type="AlphaFoldDB" id="A0A2S5B3F3"/>
<dbReference type="Pfam" id="PF07690">
    <property type="entry name" value="MFS_1"/>
    <property type="match status" value="1"/>
</dbReference>
<evidence type="ECO:0000256" key="1">
    <source>
        <dbReference type="ARBA" id="ARBA00004141"/>
    </source>
</evidence>
<feature type="transmembrane region" description="Helical" evidence="8">
    <location>
        <begin position="351"/>
        <end position="369"/>
    </location>
</feature>
<keyword evidence="3 8" id="KW-0812">Transmembrane</keyword>
<dbReference type="OrthoDB" id="3639251at2759"/>
<proteinExistence type="inferred from homology"/>
<dbReference type="PANTHER" id="PTHR43791">
    <property type="entry name" value="PERMEASE-RELATED"/>
    <property type="match status" value="1"/>
</dbReference>
<gene>
    <name evidence="9" type="ORF">BMF94_5587</name>
</gene>
<feature type="region of interest" description="Disordered" evidence="7">
    <location>
        <begin position="451"/>
        <end position="482"/>
    </location>
</feature>